<proteinExistence type="predicted"/>
<dbReference type="AlphaFoldDB" id="A0AAN9E1I1"/>
<comment type="caution">
    <text evidence="1">The sequence shown here is derived from an EMBL/GenBank/DDBJ whole genome shotgun (WGS) entry which is preliminary data.</text>
</comment>
<organism evidence="1 2">
    <name type="scientific">Crotalaria pallida</name>
    <name type="common">Smooth rattlebox</name>
    <name type="synonym">Crotalaria striata</name>
    <dbReference type="NCBI Taxonomy" id="3830"/>
    <lineage>
        <taxon>Eukaryota</taxon>
        <taxon>Viridiplantae</taxon>
        <taxon>Streptophyta</taxon>
        <taxon>Embryophyta</taxon>
        <taxon>Tracheophyta</taxon>
        <taxon>Spermatophyta</taxon>
        <taxon>Magnoliopsida</taxon>
        <taxon>eudicotyledons</taxon>
        <taxon>Gunneridae</taxon>
        <taxon>Pentapetalae</taxon>
        <taxon>rosids</taxon>
        <taxon>fabids</taxon>
        <taxon>Fabales</taxon>
        <taxon>Fabaceae</taxon>
        <taxon>Papilionoideae</taxon>
        <taxon>50 kb inversion clade</taxon>
        <taxon>genistoids sensu lato</taxon>
        <taxon>core genistoids</taxon>
        <taxon>Crotalarieae</taxon>
        <taxon>Crotalaria</taxon>
    </lineage>
</organism>
<evidence type="ECO:0000313" key="1">
    <source>
        <dbReference type="EMBL" id="KAK7244789.1"/>
    </source>
</evidence>
<name>A0AAN9E1I1_CROPI</name>
<dbReference type="EMBL" id="JAYWIO010000008">
    <property type="protein sequence ID" value="KAK7244789.1"/>
    <property type="molecule type" value="Genomic_DNA"/>
</dbReference>
<evidence type="ECO:0000313" key="2">
    <source>
        <dbReference type="Proteomes" id="UP001372338"/>
    </source>
</evidence>
<gene>
    <name evidence="1" type="ORF">RIF29_39615</name>
</gene>
<accession>A0AAN9E1I1</accession>
<sequence>MTMKIFSSLKRLANLGLAKFEKGSSEQVFFTRHRIRALATIDGDASVHAAQEMVIPIFRVLLKEPLFFLIFLHMFKALECLVFSLLQSCKT</sequence>
<protein>
    <submittedName>
        <fullName evidence="1">Uncharacterized protein</fullName>
    </submittedName>
</protein>
<reference evidence="1 2" key="1">
    <citation type="submission" date="2024-01" db="EMBL/GenBank/DDBJ databases">
        <title>The genomes of 5 underutilized Papilionoideae crops provide insights into root nodulation and disease resistanc.</title>
        <authorList>
            <person name="Yuan L."/>
        </authorList>
    </citation>
    <scope>NUCLEOTIDE SEQUENCE [LARGE SCALE GENOMIC DNA]</scope>
    <source>
        <strain evidence="1">ZHUSHIDOU_FW_LH</strain>
        <tissue evidence="1">Leaf</tissue>
    </source>
</reference>
<keyword evidence="2" id="KW-1185">Reference proteome</keyword>
<dbReference type="Proteomes" id="UP001372338">
    <property type="component" value="Unassembled WGS sequence"/>
</dbReference>